<sequence>MHSFIFFFPTLFKPNPLDGKESKPGDLIEIIRGNYSHWAVYVGNGYVVHFGAPKSQSGSSIGGVDGIVMKEKLEDVAGKDKWRVNNSLDKKYKPLPPDEIVKKACSLVGVSLKYHLTKYNCEHFATEMRYGKAESRQVGHCWCFFFFFFNLSCPTAGQTDERIKPAIFRREVDRPATAPRPPRRLKLD</sequence>
<evidence type="ECO:0000256" key="2">
    <source>
        <dbReference type="ARBA" id="ARBA00022679"/>
    </source>
</evidence>
<dbReference type="Ensembl" id="ENSORLT00015008267.1">
    <property type="protein sequence ID" value="ENSORLP00015024316.1"/>
    <property type="gene ID" value="ENSORLG00015004969.1"/>
</dbReference>
<evidence type="ECO:0000313" key="7">
    <source>
        <dbReference type="Proteomes" id="UP000265200"/>
    </source>
</evidence>
<dbReference type="InterPro" id="IPR007053">
    <property type="entry name" value="LRAT_dom"/>
</dbReference>
<protein>
    <recommendedName>
        <fullName evidence="5">LRAT domain-containing protein</fullName>
    </recommendedName>
</protein>
<keyword evidence="3" id="KW-0378">Hydrolase</keyword>
<dbReference type="AlphaFoldDB" id="A0A3P9IWP0"/>
<keyword evidence="4" id="KW-0443">Lipid metabolism</keyword>
<dbReference type="PROSITE" id="PS51934">
    <property type="entry name" value="LRAT"/>
    <property type="match status" value="1"/>
</dbReference>
<reference evidence="6" key="4">
    <citation type="submission" date="2025-09" db="UniProtKB">
        <authorList>
            <consortium name="Ensembl"/>
        </authorList>
    </citation>
    <scope>IDENTIFICATION</scope>
    <source>
        <strain evidence="6">HSOK</strain>
    </source>
</reference>
<reference evidence="6 7" key="2">
    <citation type="submission" date="2017-04" db="EMBL/GenBank/DDBJ databases">
        <title>CpG methylation of centromeres and impact of large insertions on vertebrate speciation.</title>
        <authorList>
            <person name="Ichikawa K."/>
            <person name="Yoshimura J."/>
            <person name="Morishita S."/>
        </authorList>
    </citation>
    <scope>NUCLEOTIDE SEQUENCE</scope>
    <source>
        <strain evidence="6 7">HSOK</strain>
    </source>
</reference>
<dbReference type="GO" id="GO:0016740">
    <property type="term" value="F:transferase activity"/>
    <property type="evidence" value="ECO:0007669"/>
    <property type="project" value="UniProtKB-KW"/>
</dbReference>
<dbReference type="GO" id="GO:0016787">
    <property type="term" value="F:hydrolase activity"/>
    <property type="evidence" value="ECO:0007669"/>
    <property type="project" value="UniProtKB-KW"/>
</dbReference>
<evidence type="ECO:0000256" key="4">
    <source>
        <dbReference type="ARBA" id="ARBA00023098"/>
    </source>
</evidence>
<name>A0A3P9IWP0_ORYLA</name>
<reference evidence="6" key="3">
    <citation type="submission" date="2025-08" db="UniProtKB">
        <authorList>
            <consortium name="Ensembl"/>
        </authorList>
    </citation>
    <scope>IDENTIFICATION</scope>
    <source>
        <strain evidence="6">HSOK</strain>
    </source>
</reference>
<accession>A0A3P9IWP0</accession>
<reference key="1">
    <citation type="journal article" date="2007" name="Nature">
        <title>The medaka draft genome and insights into vertebrate genome evolution.</title>
        <authorList>
            <person name="Kasahara M."/>
            <person name="Naruse K."/>
            <person name="Sasaki S."/>
            <person name="Nakatani Y."/>
            <person name="Qu W."/>
            <person name="Ahsan B."/>
            <person name="Yamada T."/>
            <person name="Nagayasu Y."/>
            <person name="Doi K."/>
            <person name="Kasai Y."/>
            <person name="Jindo T."/>
            <person name="Kobayashi D."/>
            <person name="Shimada A."/>
            <person name="Toyoda A."/>
            <person name="Kuroki Y."/>
            <person name="Fujiyama A."/>
            <person name="Sasaki T."/>
            <person name="Shimizu A."/>
            <person name="Asakawa S."/>
            <person name="Shimizu N."/>
            <person name="Hashimoto S."/>
            <person name="Yang J."/>
            <person name="Lee Y."/>
            <person name="Matsushima K."/>
            <person name="Sugano S."/>
            <person name="Sakaizumi M."/>
            <person name="Narita T."/>
            <person name="Ohishi K."/>
            <person name="Haga S."/>
            <person name="Ohta F."/>
            <person name="Nomoto H."/>
            <person name="Nogata K."/>
            <person name="Morishita T."/>
            <person name="Endo T."/>
            <person name="Shin-I T."/>
            <person name="Takeda H."/>
            <person name="Morishita S."/>
            <person name="Kohara Y."/>
        </authorList>
    </citation>
    <scope>NUCLEOTIDE SEQUENCE [LARGE SCALE GENOMIC DNA]</scope>
    <source>
        <strain>Hd-rR</strain>
    </source>
</reference>
<proteinExistence type="inferred from homology"/>
<feature type="domain" description="LRAT" evidence="5">
    <location>
        <begin position="27"/>
        <end position="137"/>
    </location>
</feature>
<dbReference type="PANTHER" id="PTHR13943">
    <property type="entry name" value="HRAS-LIKE SUPPRESSOR - RELATED"/>
    <property type="match status" value="1"/>
</dbReference>
<organism evidence="6 7">
    <name type="scientific">Oryzias latipes</name>
    <name type="common">Japanese rice fish</name>
    <name type="synonym">Japanese killifish</name>
    <dbReference type="NCBI Taxonomy" id="8090"/>
    <lineage>
        <taxon>Eukaryota</taxon>
        <taxon>Metazoa</taxon>
        <taxon>Chordata</taxon>
        <taxon>Craniata</taxon>
        <taxon>Vertebrata</taxon>
        <taxon>Euteleostomi</taxon>
        <taxon>Actinopterygii</taxon>
        <taxon>Neopterygii</taxon>
        <taxon>Teleostei</taxon>
        <taxon>Neoteleostei</taxon>
        <taxon>Acanthomorphata</taxon>
        <taxon>Ovalentaria</taxon>
        <taxon>Atherinomorphae</taxon>
        <taxon>Beloniformes</taxon>
        <taxon>Adrianichthyidae</taxon>
        <taxon>Oryziinae</taxon>
        <taxon>Oryzias</taxon>
    </lineage>
</organism>
<dbReference type="InterPro" id="IPR051496">
    <property type="entry name" value="H-rev107_PLA/AT"/>
</dbReference>
<dbReference type="Proteomes" id="UP000265200">
    <property type="component" value="Chromosome 9"/>
</dbReference>
<keyword evidence="2" id="KW-0808">Transferase</keyword>
<dbReference type="PANTHER" id="PTHR13943:SF31">
    <property type="entry name" value="PHOSPHOLIPASE A AND ACYLTRANSFERASE 3"/>
    <property type="match status" value="1"/>
</dbReference>
<dbReference type="Gene3D" id="3.90.1720.10">
    <property type="entry name" value="endopeptidase domain like (from Nostoc punctiforme)"/>
    <property type="match status" value="1"/>
</dbReference>
<dbReference type="Pfam" id="PF04970">
    <property type="entry name" value="LRAT"/>
    <property type="match status" value="1"/>
</dbReference>
<evidence type="ECO:0000313" key="6">
    <source>
        <dbReference type="Ensembl" id="ENSORLP00015024316.1"/>
    </source>
</evidence>
<comment type="similarity">
    <text evidence="1">Belongs to the H-rev107 family.</text>
</comment>
<dbReference type="GO" id="GO:0006629">
    <property type="term" value="P:lipid metabolic process"/>
    <property type="evidence" value="ECO:0007669"/>
    <property type="project" value="UniProtKB-KW"/>
</dbReference>
<evidence type="ECO:0000256" key="3">
    <source>
        <dbReference type="ARBA" id="ARBA00022801"/>
    </source>
</evidence>
<evidence type="ECO:0000259" key="5">
    <source>
        <dbReference type="PROSITE" id="PS51934"/>
    </source>
</evidence>
<evidence type="ECO:0000256" key="1">
    <source>
        <dbReference type="ARBA" id="ARBA00007824"/>
    </source>
</evidence>